<evidence type="ECO:0000313" key="7">
    <source>
        <dbReference type="Proteomes" id="UP001184230"/>
    </source>
</evidence>
<keyword evidence="7" id="KW-1185">Reference proteome</keyword>
<dbReference type="InterPro" id="IPR050950">
    <property type="entry name" value="HTH-type_LysR_regulators"/>
</dbReference>
<dbReference type="InterPro" id="IPR005119">
    <property type="entry name" value="LysR_subst-bd"/>
</dbReference>
<feature type="domain" description="HTH lysR-type" evidence="5">
    <location>
        <begin position="10"/>
        <end position="62"/>
    </location>
</feature>
<proteinExistence type="inferred from homology"/>
<protein>
    <submittedName>
        <fullName evidence="6">DNA-binding transcriptional LysR family regulator</fullName>
    </submittedName>
</protein>
<name>A0ABU1NAB6_9BURK</name>
<comment type="caution">
    <text evidence="6">The sequence shown here is derived from an EMBL/GenBank/DDBJ whole genome shotgun (WGS) entry which is preliminary data.</text>
</comment>
<keyword evidence="2" id="KW-0805">Transcription regulation</keyword>
<evidence type="ECO:0000256" key="4">
    <source>
        <dbReference type="ARBA" id="ARBA00023163"/>
    </source>
</evidence>
<dbReference type="InterPro" id="IPR000847">
    <property type="entry name" value="LysR_HTH_N"/>
</dbReference>
<dbReference type="PANTHER" id="PTHR30419:SF8">
    <property type="entry name" value="NITROGEN ASSIMILATION TRANSCRIPTIONAL ACTIVATOR-RELATED"/>
    <property type="match status" value="1"/>
</dbReference>
<dbReference type="Gene3D" id="3.40.190.290">
    <property type="match status" value="1"/>
</dbReference>
<evidence type="ECO:0000256" key="2">
    <source>
        <dbReference type="ARBA" id="ARBA00023015"/>
    </source>
</evidence>
<sequence>MATSILSIPMRYFMEVAARGSVSQAATRLYVAPSAVSRQIAKLEDALQTPLFERKARGMALTQAGERLAAHLRTTQADTEQVIEQVRGIGGREAGRVRVACTEGFAAGFIPEVMRRFRGAHAQSRLQLHIGAPDEVSALLARGDADIALKYVVAPEPGCRIEHSAPAPVYALMAPDHPLARQRAVSVAEAVRYPLAVGARGVTARQLFDLSCSVQGLVYEPVFVSNFSSVLLPLVRTPDIVLAGLLTAVHLIENGTLVARPFIEAQMQQRRLQVLSLEGRTLSPLAQALVQQLVAAIAGGSKRRLGRARAVARR</sequence>
<comment type="similarity">
    <text evidence="1">Belongs to the LysR transcriptional regulatory family.</text>
</comment>
<dbReference type="PROSITE" id="PS50931">
    <property type="entry name" value="HTH_LYSR"/>
    <property type="match status" value="1"/>
</dbReference>
<evidence type="ECO:0000313" key="6">
    <source>
        <dbReference type="EMBL" id="MDR6535354.1"/>
    </source>
</evidence>
<dbReference type="Proteomes" id="UP001184230">
    <property type="component" value="Unassembled WGS sequence"/>
</dbReference>
<dbReference type="InterPro" id="IPR036390">
    <property type="entry name" value="WH_DNA-bd_sf"/>
</dbReference>
<accession>A0ABU1NAB6</accession>
<dbReference type="Pfam" id="PF03466">
    <property type="entry name" value="LysR_substrate"/>
    <property type="match status" value="1"/>
</dbReference>
<dbReference type="InterPro" id="IPR036388">
    <property type="entry name" value="WH-like_DNA-bd_sf"/>
</dbReference>
<dbReference type="RefSeq" id="WP_309899362.1">
    <property type="nucleotide sequence ID" value="NZ_JAVDRF010000002.1"/>
</dbReference>
<dbReference type="EMBL" id="JAVDRF010000002">
    <property type="protein sequence ID" value="MDR6535354.1"/>
    <property type="molecule type" value="Genomic_DNA"/>
</dbReference>
<dbReference type="SUPFAM" id="SSF53850">
    <property type="entry name" value="Periplasmic binding protein-like II"/>
    <property type="match status" value="1"/>
</dbReference>
<organism evidence="6 7">
    <name type="scientific">Variovorax soli</name>
    <dbReference type="NCBI Taxonomy" id="376815"/>
    <lineage>
        <taxon>Bacteria</taxon>
        <taxon>Pseudomonadati</taxon>
        <taxon>Pseudomonadota</taxon>
        <taxon>Betaproteobacteria</taxon>
        <taxon>Burkholderiales</taxon>
        <taxon>Comamonadaceae</taxon>
        <taxon>Variovorax</taxon>
    </lineage>
</organism>
<evidence type="ECO:0000256" key="3">
    <source>
        <dbReference type="ARBA" id="ARBA00023125"/>
    </source>
</evidence>
<keyword evidence="3 6" id="KW-0238">DNA-binding</keyword>
<dbReference type="GO" id="GO:0003677">
    <property type="term" value="F:DNA binding"/>
    <property type="evidence" value="ECO:0007669"/>
    <property type="project" value="UniProtKB-KW"/>
</dbReference>
<dbReference type="Pfam" id="PF00126">
    <property type="entry name" value="HTH_1"/>
    <property type="match status" value="1"/>
</dbReference>
<dbReference type="PANTHER" id="PTHR30419">
    <property type="entry name" value="HTH-TYPE TRANSCRIPTIONAL REGULATOR YBHD"/>
    <property type="match status" value="1"/>
</dbReference>
<evidence type="ECO:0000259" key="5">
    <source>
        <dbReference type="PROSITE" id="PS50931"/>
    </source>
</evidence>
<dbReference type="SUPFAM" id="SSF46785">
    <property type="entry name" value="Winged helix' DNA-binding domain"/>
    <property type="match status" value="1"/>
</dbReference>
<keyword evidence="4" id="KW-0804">Transcription</keyword>
<evidence type="ECO:0000256" key="1">
    <source>
        <dbReference type="ARBA" id="ARBA00009437"/>
    </source>
</evidence>
<gene>
    <name evidence="6" type="ORF">J2739_001114</name>
</gene>
<reference evidence="6 7" key="1">
    <citation type="submission" date="2023-07" db="EMBL/GenBank/DDBJ databases">
        <title>Sorghum-associated microbial communities from plants grown in Nebraska, USA.</title>
        <authorList>
            <person name="Schachtman D."/>
        </authorList>
    </citation>
    <scope>NUCLEOTIDE SEQUENCE [LARGE SCALE GENOMIC DNA]</scope>
    <source>
        <strain evidence="6 7">DS1781</strain>
    </source>
</reference>
<dbReference type="Gene3D" id="1.10.10.10">
    <property type="entry name" value="Winged helix-like DNA-binding domain superfamily/Winged helix DNA-binding domain"/>
    <property type="match status" value="1"/>
</dbReference>